<organism evidence="5 6">
    <name type="scientific">Triparma laevis f. longispina</name>
    <dbReference type="NCBI Taxonomy" id="1714387"/>
    <lineage>
        <taxon>Eukaryota</taxon>
        <taxon>Sar</taxon>
        <taxon>Stramenopiles</taxon>
        <taxon>Ochrophyta</taxon>
        <taxon>Bolidophyceae</taxon>
        <taxon>Parmales</taxon>
        <taxon>Triparmaceae</taxon>
        <taxon>Triparma</taxon>
    </lineage>
</organism>
<dbReference type="OrthoDB" id="103349at2759"/>
<dbReference type="CDD" id="cd16150">
    <property type="entry name" value="sulfatase_like"/>
    <property type="match status" value="1"/>
</dbReference>
<feature type="chain" id="PRO_5040748437" description="Sulfatase N-terminal domain-containing protein" evidence="3">
    <location>
        <begin position="33"/>
        <end position="530"/>
    </location>
</feature>
<reference evidence="6" key="1">
    <citation type="journal article" date="2023" name="Commun. Biol.">
        <title>Genome analysis of Parmales, the sister group of diatoms, reveals the evolutionary specialization of diatoms from phago-mixotrophs to photoautotrophs.</title>
        <authorList>
            <person name="Ban H."/>
            <person name="Sato S."/>
            <person name="Yoshikawa S."/>
            <person name="Yamada K."/>
            <person name="Nakamura Y."/>
            <person name="Ichinomiya M."/>
            <person name="Sato N."/>
            <person name="Blanc-Mathieu R."/>
            <person name="Endo H."/>
            <person name="Kuwata A."/>
            <person name="Ogata H."/>
        </authorList>
    </citation>
    <scope>NUCLEOTIDE SEQUENCE [LARGE SCALE GENOMIC DNA]</scope>
    <source>
        <strain evidence="6">NIES 3700</strain>
    </source>
</reference>
<evidence type="ECO:0000313" key="5">
    <source>
        <dbReference type="EMBL" id="GMH58929.1"/>
    </source>
</evidence>
<dbReference type="AlphaFoldDB" id="A0A9W6ZYS6"/>
<dbReference type="Pfam" id="PF00884">
    <property type="entry name" value="Sulfatase"/>
    <property type="match status" value="1"/>
</dbReference>
<dbReference type="GO" id="GO:0046872">
    <property type="term" value="F:metal ion binding"/>
    <property type="evidence" value="ECO:0007669"/>
    <property type="project" value="UniProtKB-KW"/>
</dbReference>
<evidence type="ECO:0000259" key="4">
    <source>
        <dbReference type="Pfam" id="PF00884"/>
    </source>
</evidence>
<dbReference type="Gene3D" id="3.40.720.10">
    <property type="entry name" value="Alkaline Phosphatase, subunit A"/>
    <property type="match status" value="1"/>
</dbReference>
<gene>
    <name evidence="5" type="ORF">TrLO_g792</name>
</gene>
<accession>A0A9W6ZYS6</accession>
<name>A0A9W6ZYS6_9STRA</name>
<evidence type="ECO:0000256" key="3">
    <source>
        <dbReference type="SAM" id="SignalP"/>
    </source>
</evidence>
<sequence length="530" mass="60458">MAHRPLYRNPPANPHTTFLLLLLLPLLTPTLAAKNFIFFQPDEMRAESVGAYNNTFTKTPNFDKFANQGTRFNQAHTSHTVCSQSRVAFVTGWPTHVAGHRSLWSLLHSTEPNLFKYFKKYDYQVHWWGKNDMMADDSWNTSVTTAREMKGINNGPNTYNLEDPEYYSMLTDPTQGSVNQTQDYNNVFEAINFLKSYNSDTDDPFFIFLPLLNPHPPYSVPEPFYSLIDPETINPLRPTDNDGSHPDYHSLIRQYRNLTSLDDAFWKKLHAVYLGSIAFSDFLFGELMTALDDTGLADDTVVTVFSDHGDYAGDYGLVEKWPSGLEDVLTRVPLIIRAPGGVANNVHEEQVQLFDIVPTMLEFAGIEAQHIHFGVSLHDNVMKGEAGDPDRAVFAEGGYGTNEPRDFEGDSSNGGIPAIDTDYYPKVLQEQEHPLSVCRSIMVRTLSWKLIMRTDVTKEEHDGELYNLKDDPREITNLYYSDDADVQAMKATLKDKIFFWLFQTSDVTRWDEDDRNGENFPWPPENNQEL</sequence>
<dbReference type="EMBL" id="BRXW01000483">
    <property type="protein sequence ID" value="GMH58929.1"/>
    <property type="molecule type" value="Genomic_DNA"/>
</dbReference>
<dbReference type="GO" id="GO:0004423">
    <property type="term" value="F:iduronate-2-sulfatase activity"/>
    <property type="evidence" value="ECO:0007669"/>
    <property type="project" value="TreeGrafter"/>
</dbReference>
<protein>
    <recommendedName>
        <fullName evidence="4">Sulfatase N-terminal domain-containing protein</fullName>
    </recommendedName>
</protein>
<dbReference type="InterPro" id="IPR017850">
    <property type="entry name" value="Alkaline_phosphatase_core_sf"/>
</dbReference>
<dbReference type="PANTHER" id="PTHR45953">
    <property type="entry name" value="IDURONATE 2-SULFATASE"/>
    <property type="match status" value="1"/>
</dbReference>
<comment type="caution">
    <text evidence="5">The sequence shown here is derived from an EMBL/GenBank/DDBJ whole genome shotgun (WGS) entry which is preliminary data.</text>
</comment>
<feature type="signal peptide" evidence="3">
    <location>
        <begin position="1"/>
        <end position="32"/>
    </location>
</feature>
<keyword evidence="1" id="KW-0479">Metal-binding</keyword>
<evidence type="ECO:0000256" key="2">
    <source>
        <dbReference type="ARBA" id="ARBA00022801"/>
    </source>
</evidence>
<dbReference type="PANTHER" id="PTHR45953:SF1">
    <property type="entry name" value="IDURONATE 2-SULFATASE"/>
    <property type="match status" value="1"/>
</dbReference>
<evidence type="ECO:0000313" key="6">
    <source>
        <dbReference type="Proteomes" id="UP001165122"/>
    </source>
</evidence>
<proteinExistence type="predicted"/>
<feature type="domain" description="Sulfatase N-terminal" evidence="4">
    <location>
        <begin position="34"/>
        <end position="366"/>
    </location>
</feature>
<dbReference type="GO" id="GO:0005737">
    <property type="term" value="C:cytoplasm"/>
    <property type="evidence" value="ECO:0007669"/>
    <property type="project" value="TreeGrafter"/>
</dbReference>
<evidence type="ECO:0000256" key="1">
    <source>
        <dbReference type="ARBA" id="ARBA00022723"/>
    </source>
</evidence>
<dbReference type="SUPFAM" id="SSF53649">
    <property type="entry name" value="Alkaline phosphatase-like"/>
    <property type="match status" value="1"/>
</dbReference>
<keyword evidence="2" id="KW-0378">Hydrolase</keyword>
<dbReference type="InterPro" id="IPR000917">
    <property type="entry name" value="Sulfatase_N"/>
</dbReference>
<dbReference type="Proteomes" id="UP001165122">
    <property type="component" value="Unassembled WGS sequence"/>
</dbReference>
<keyword evidence="6" id="KW-1185">Reference proteome</keyword>
<keyword evidence="3" id="KW-0732">Signal</keyword>